<evidence type="ECO:0000313" key="3">
    <source>
        <dbReference type="Proteomes" id="UP000824469"/>
    </source>
</evidence>
<accession>A0AA38LM70</accession>
<dbReference type="Proteomes" id="UP000824469">
    <property type="component" value="Unassembled WGS sequence"/>
</dbReference>
<evidence type="ECO:0000256" key="1">
    <source>
        <dbReference type="SAM" id="Phobius"/>
    </source>
</evidence>
<dbReference type="EMBL" id="JAHRHJ020000001">
    <property type="protein sequence ID" value="KAH9330213.1"/>
    <property type="molecule type" value="Genomic_DNA"/>
</dbReference>
<reference evidence="2 3" key="1">
    <citation type="journal article" date="2021" name="Nat. Plants">
        <title>The Taxus genome provides insights into paclitaxel biosynthesis.</title>
        <authorList>
            <person name="Xiong X."/>
            <person name="Gou J."/>
            <person name="Liao Q."/>
            <person name="Li Y."/>
            <person name="Zhou Q."/>
            <person name="Bi G."/>
            <person name="Li C."/>
            <person name="Du R."/>
            <person name="Wang X."/>
            <person name="Sun T."/>
            <person name="Guo L."/>
            <person name="Liang H."/>
            <person name="Lu P."/>
            <person name="Wu Y."/>
            <person name="Zhang Z."/>
            <person name="Ro D.K."/>
            <person name="Shang Y."/>
            <person name="Huang S."/>
            <person name="Yan J."/>
        </authorList>
    </citation>
    <scope>NUCLEOTIDE SEQUENCE [LARGE SCALE GENOMIC DNA]</scope>
    <source>
        <strain evidence="2">Ta-2019</strain>
    </source>
</reference>
<dbReference type="PANTHER" id="PTHR36806">
    <property type="entry name" value="ADENINE PHOSPHORIBOSYLTRANSFERASE"/>
    <property type="match status" value="1"/>
</dbReference>
<comment type="caution">
    <text evidence="2">The sequence shown here is derived from an EMBL/GenBank/DDBJ whole genome shotgun (WGS) entry which is preliminary data.</text>
</comment>
<sequence length="276" mass="30678">MVSIPSLSLMSLAFLITMCFFVSLGGKFFSCIQECNSADSVTSPPFKKPELQSAMLTRLVIVILVLAMASPTATASTFTYWSAASAAFKSLRAISSLLHSLMTRVASLRASRGDSTGAQRARSIAEGFEGSVRWWRIVGSMGWDYIAHYAWRETLSRPLDYAQIMSSLNELLSAYGELMRVRSETEKVQWISQNYQRVLRISKLLLQKLLSIFTESGPLRESILAFQKEITEGDLIGDLLQLGVADVKGLLQVARDMMSRFFAPSSMQQESSRAEL</sequence>
<keyword evidence="1" id="KW-1133">Transmembrane helix</keyword>
<keyword evidence="3" id="KW-1185">Reference proteome</keyword>
<feature type="transmembrane region" description="Helical" evidence="1">
    <location>
        <begin position="56"/>
        <end position="81"/>
    </location>
</feature>
<evidence type="ECO:0000313" key="2">
    <source>
        <dbReference type="EMBL" id="KAH9330213.1"/>
    </source>
</evidence>
<name>A0AA38LM70_TAXCH</name>
<keyword evidence="1" id="KW-0472">Membrane</keyword>
<gene>
    <name evidence="2" type="ORF">KI387_002321</name>
</gene>
<keyword evidence="1" id="KW-0812">Transmembrane</keyword>
<protein>
    <submittedName>
        <fullName evidence="2">Uncharacterized protein</fullName>
    </submittedName>
</protein>
<dbReference type="AlphaFoldDB" id="A0AA38LM70"/>
<dbReference type="OMA" id="MGWIRRE"/>
<feature type="transmembrane region" description="Helical" evidence="1">
    <location>
        <begin position="6"/>
        <end position="24"/>
    </location>
</feature>
<organism evidence="2 3">
    <name type="scientific">Taxus chinensis</name>
    <name type="common">Chinese yew</name>
    <name type="synonym">Taxus wallichiana var. chinensis</name>
    <dbReference type="NCBI Taxonomy" id="29808"/>
    <lineage>
        <taxon>Eukaryota</taxon>
        <taxon>Viridiplantae</taxon>
        <taxon>Streptophyta</taxon>
        <taxon>Embryophyta</taxon>
        <taxon>Tracheophyta</taxon>
        <taxon>Spermatophyta</taxon>
        <taxon>Pinopsida</taxon>
        <taxon>Pinidae</taxon>
        <taxon>Conifers II</taxon>
        <taxon>Cupressales</taxon>
        <taxon>Taxaceae</taxon>
        <taxon>Taxus</taxon>
    </lineage>
</organism>
<proteinExistence type="predicted"/>